<evidence type="ECO:0000256" key="1">
    <source>
        <dbReference type="ARBA" id="ARBA00022801"/>
    </source>
</evidence>
<dbReference type="InterPro" id="IPR036514">
    <property type="entry name" value="SGNH_hydro_sf"/>
</dbReference>
<keyword evidence="3" id="KW-1185">Reference proteome</keyword>
<dbReference type="GO" id="GO:0016298">
    <property type="term" value="F:lipase activity"/>
    <property type="evidence" value="ECO:0007669"/>
    <property type="project" value="InterPro"/>
</dbReference>
<dbReference type="AlphaFoldDB" id="A0A4P9XWZ4"/>
<dbReference type="InterPro" id="IPR008265">
    <property type="entry name" value="Lipase_GDSL_AS"/>
</dbReference>
<keyword evidence="1 2" id="KW-0378">Hydrolase</keyword>
<dbReference type="InterPro" id="IPR001087">
    <property type="entry name" value="GDSL"/>
</dbReference>
<accession>A0A4P9XWZ4</accession>
<dbReference type="SUPFAM" id="SSF52266">
    <property type="entry name" value="SGNH hydrolase"/>
    <property type="match status" value="1"/>
</dbReference>
<name>A0A4P9XWZ4_9FUNG</name>
<evidence type="ECO:0000313" key="3">
    <source>
        <dbReference type="Proteomes" id="UP000271241"/>
    </source>
</evidence>
<reference evidence="3" key="1">
    <citation type="journal article" date="2018" name="Nat. Microbiol.">
        <title>Leveraging single-cell genomics to expand the fungal tree of life.</title>
        <authorList>
            <person name="Ahrendt S.R."/>
            <person name="Quandt C.A."/>
            <person name="Ciobanu D."/>
            <person name="Clum A."/>
            <person name="Salamov A."/>
            <person name="Andreopoulos B."/>
            <person name="Cheng J.F."/>
            <person name="Woyke T."/>
            <person name="Pelin A."/>
            <person name="Henrissat B."/>
            <person name="Reynolds N.K."/>
            <person name="Benny G.L."/>
            <person name="Smith M.E."/>
            <person name="James T.Y."/>
            <person name="Grigoriev I.V."/>
        </authorList>
    </citation>
    <scope>NUCLEOTIDE SEQUENCE [LARGE SCALE GENOMIC DNA]</scope>
    <source>
        <strain evidence="3">RSA 1356</strain>
    </source>
</reference>
<dbReference type="PANTHER" id="PTHR45648">
    <property type="entry name" value="GDSL LIPASE/ACYLHYDROLASE FAMILY PROTEIN (AFU_ORTHOLOGUE AFUA_4G14700)"/>
    <property type="match status" value="1"/>
</dbReference>
<dbReference type="STRING" id="78915.A0A4P9XWZ4"/>
<dbReference type="Pfam" id="PF00657">
    <property type="entry name" value="Lipase_GDSL"/>
    <property type="match status" value="1"/>
</dbReference>
<dbReference type="Gene3D" id="3.40.50.1110">
    <property type="entry name" value="SGNH hydrolase"/>
    <property type="match status" value="1"/>
</dbReference>
<protein>
    <submittedName>
        <fullName evidence="2">GDSL-like Lipase/Acylhydrolase-domain-containing protein</fullName>
    </submittedName>
</protein>
<evidence type="ECO:0000313" key="2">
    <source>
        <dbReference type="EMBL" id="RKP09960.1"/>
    </source>
</evidence>
<sequence>MLGALLSRPGAATSTPSTLCADEVDLDNALYLAIKDDYDLWPLLPNLPLEVMFNATSAARRTISGGHGGLDTFKIPKRMVVFGDSLSDTGNTFKETLGFFPPRNFYYSGHFSNGQIWVERVAKMIGIAAQENYAHGGAVSSQNPFSPARPTGESIIPSIDEQVDLLYLPLLKKRGKLRKNALATPANGVLFTVFAGANDYLNAVKEGSVETIADSLPLAVVRSILASVDRLYSLAGARHILLVNVPPLHQTPRFNKPEMAVERAALKKFISVHNNAMAQEVAKAQQRWPGAKVDFFDVASLTEQVLLQPARFNFTRTAEACLEERAMGLLGGRLCEEPHNTFFWDDVHPSWRVHDVISNAVFDLITKPQTKQAATSS</sequence>
<dbReference type="OrthoDB" id="1600564at2759"/>
<dbReference type="EMBL" id="KZ992478">
    <property type="protein sequence ID" value="RKP09960.1"/>
    <property type="molecule type" value="Genomic_DNA"/>
</dbReference>
<dbReference type="Proteomes" id="UP000271241">
    <property type="component" value="Unassembled WGS sequence"/>
</dbReference>
<dbReference type="PROSITE" id="PS01098">
    <property type="entry name" value="LIPASE_GDSL_SER"/>
    <property type="match status" value="1"/>
</dbReference>
<organism evidence="2 3">
    <name type="scientific">Thamnocephalis sphaerospora</name>
    <dbReference type="NCBI Taxonomy" id="78915"/>
    <lineage>
        <taxon>Eukaryota</taxon>
        <taxon>Fungi</taxon>
        <taxon>Fungi incertae sedis</taxon>
        <taxon>Zoopagomycota</taxon>
        <taxon>Zoopagomycotina</taxon>
        <taxon>Zoopagomycetes</taxon>
        <taxon>Zoopagales</taxon>
        <taxon>Sigmoideomycetaceae</taxon>
        <taxon>Thamnocephalis</taxon>
    </lineage>
</organism>
<dbReference type="InterPro" id="IPR051058">
    <property type="entry name" value="GDSL_Est/Lipase"/>
</dbReference>
<proteinExistence type="predicted"/>
<dbReference type="GO" id="GO:0006629">
    <property type="term" value="P:lipid metabolic process"/>
    <property type="evidence" value="ECO:0007669"/>
    <property type="project" value="InterPro"/>
</dbReference>
<dbReference type="CDD" id="cd01846">
    <property type="entry name" value="fatty_acyltransferase_like"/>
    <property type="match status" value="1"/>
</dbReference>
<dbReference type="PANTHER" id="PTHR45648:SF22">
    <property type="entry name" value="GDSL LIPASE_ACYLHYDROLASE FAMILY PROTEIN (AFU_ORTHOLOGUE AFUA_4G14700)"/>
    <property type="match status" value="1"/>
</dbReference>
<gene>
    <name evidence="2" type="ORF">THASP1DRAFT_22257</name>
</gene>